<proteinExistence type="predicted"/>
<keyword evidence="2" id="KW-1185">Reference proteome</keyword>
<sequence length="59" mass="6276">MPECDPVVMVASCRWCGFDGEVTATVLGVERGWSACTVTYGFTCPNGCVNEIRDDGGGR</sequence>
<name>U3PDS6_LEIXC</name>
<gene>
    <name evidence="1" type="ORF">O159_16670</name>
</gene>
<dbReference type="EMBL" id="CP006734">
    <property type="protein sequence ID" value="AGW41713.1"/>
    <property type="molecule type" value="Genomic_DNA"/>
</dbReference>
<dbReference type="AlphaFoldDB" id="U3PDS6"/>
<accession>U3PDS6</accession>
<organism evidence="1 2">
    <name type="scientific">Leifsonia xyli subsp. cynodontis DSM 46306</name>
    <dbReference type="NCBI Taxonomy" id="1389489"/>
    <lineage>
        <taxon>Bacteria</taxon>
        <taxon>Bacillati</taxon>
        <taxon>Actinomycetota</taxon>
        <taxon>Actinomycetes</taxon>
        <taxon>Micrococcales</taxon>
        <taxon>Microbacteriaceae</taxon>
        <taxon>Leifsonia</taxon>
    </lineage>
</organism>
<reference evidence="1 2" key="1">
    <citation type="journal article" date="2013" name="Genome Announc.">
        <title>Complete Genome Sequence of Leifsonia xyli subsp. cynodontis Strain DSM46306, a Gram-Positive Bacterial Pathogen of Grasses.</title>
        <authorList>
            <person name="Monteiro-Vitorello C.B."/>
            <person name="Zerillo M.M."/>
            <person name="Van Sluys M.A."/>
            <person name="Camargo L.E."/>
            <person name="Kitajima J.P."/>
        </authorList>
    </citation>
    <scope>NUCLEOTIDE SEQUENCE [LARGE SCALE GENOMIC DNA]</scope>
    <source>
        <strain evidence="1 2">DSM 46306</strain>
    </source>
</reference>
<dbReference type="KEGG" id="lxy:O159_16670"/>
<protein>
    <submittedName>
        <fullName evidence="1">Uncharacterized protein</fullName>
    </submittedName>
</protein>
<dbReference type="Proteomes" id="UP000016743">
    <property type="component" value="Chromosome"/>
</dbReference>
<evidence type="ECO:0000313" key="2">
    <source>
        <dbReference type="Proteomes" id="UP000016743"/>
    </source>
</evidence>
<dbReference type="STRING" id="1389489.O159_16670"/>
<evidence type="ECO:0000313" key="1">
    <source>
        <dbReference type="EMBL" id="AGW41713.1"/>
    </source>
</evidence>
<dbReference type="HOGENOM" id="CLU_2954947_0_0_11"/>
<dbReference type="PATRIC" id="fig|1389489.3.peg.1607"/>